<evidence type="ECO:0000256" key="6">
    <source>
        <dbReference type="RuleBase" id="RU364151"/>
    </source>
</evidence>
<keyword evidence="5 6" id="KW-0539">Nucleus</keyword>
<evidence type="ECO:0000256" key="4">
    <source>
        <dbReference type="ARBA" id="ARBA00023163"/>
    </source>
</evidence>
<evidence type="ECO:0000313" key="9">
    <source>
        <dbReference type="Proteomes" id="UP000192578"/>
    </source>
</evidence>
<evidence type="ECO:0000256" key="1">
    <source>
        <dbReference type="ARBA" id="ARBA00004123"/>
    </source>
</evidence>
<evidence type="ECO:0000256" key="7">
    <source>
        <dbReference type="SAM" id="MobiDB-lite"/>
    </source>
</evidence>
<evidence type="ECO:0000256" key="2">
    <source>
        <dbReference type="ARBA" id="ARBA00009259"/>
    </source>
</evidence>
<comment type="function">
    <text evidence="6">Component of the Mediator complex, a coactivator involved in the regulated transcription of nearly all RNA polymerase II-dependent genes. Mediator functions as a bridge to convey information from gene-specific regulatory proteins to the basal RNA polymerase II transcription machinery. Mediator is recruited to promoters by direct interactions with regulatory proteins and serves as a scaffold for the assembly of a functional preinitiation complex with RNA polymerase II and the general transcription factors.</text>
</comment>
<reference evidence="9" key="1">
    <citation type="submission" date="2017-01" db="EMBL/GenBank/DDBJ databases">
        <title>Comparative genomics of anhydrobiosis in the tardigrade Hypsibius dujardini.</title>
        <authorList>
            <person name="Yoshida Y."/>
            <person name="Koutsovoulos G."/>
            <person name="Laetsch D."/>
            <person name="Stevens L."/>
            <person name="Kumar S."/>
            <person name="Horikawa D."/>
            <person name="Ishino K."/>
            <person name="Komine S."/>
            <person name="Tomita M."/>
            <person name="Blaxter M."/>
            <person name="Arakawa K."/>
        </authorList>
    </citation>
    <scope>NUCLEOTIDE SEQUENCE [LARGE SCALE GENOMIC DNA]</scope>
    <source>
        <strain evidence="9">Z151</strain>
    </source>
</reference>
<dbReference type="GO" id="GO:0045944">
    <property type="term" value="P:positive regulation of transcription by RNA polymerase II"/>
    <property type="evidence" value="ECO:0007669"/>
    <property type="project" value="TreeGrafter"/>
</dbReference>
<feature type="compositionally biased region" description="Basic residues" evidence="7">
    <location>
        <begin position="190"/>
        <end position="201"/>
    </location>
</feature>
<feature type="region of interest" description="Disordered" evidence="7">
    <location>
        <begin position="1"/>
        <end position="20"/>
    </location>
</feature>
<organism evidence="8 9">
    <name type="scientific">Hypsibius exemplaris</name>
    <name type="common">Freshwater tardigrade</name>
    <dbReference type="NCBI Taxonomy" id="2072580"/>
    <lineage>
        <taxon>Eukaryota</taxon>
        <taxon>Metazoa</taxon>
        <taxon>Ecdysozoa</taxon>
        <taxon>Tardigrada</taxon>
        <taxon>Eutardigrada</taxon>
        <taxon>Parachela</taxon>
        <taxon>Hypsibioidea</taxon>
        <taxon>Hypsibiidae</taxon>
        <taxon>Hypsibius</taxon>
    </lineage>
</organism>
<dbReference type="AlphaFoldDB" id="A0A1W0WVR7"/>
<evidence type="ECO:0000256" key="3">
    <source>
        <dbReference type="ARBA" id="ARBA00023015"/>
    </source>
</evidence>
<comment type="subunit">
    <text evidence="6">Component of the Mediator complex.</text>
</comment>
<feature type="region of interest" description="Disordered" evidence="7">
    <location>
        <begin position="156"/>
        <end position="207"/>
    </location>
</feature>
<dbReference type="InterPro" id="IPR019403">
    <property type="entry name" value="Mediator_Med19_met"/>
</dbReference>
<dbReference type="Proteomes" id="UP000192578">
    <property type="component" value="Unassembled WGS sequence"/>
</dbReference>
<dbReference type="EMBL" id="MTYJ01000041">
    <property type="protein sequence ID" value="OQV19309.1"/>
    <property type="molecule type" value="Genomic_DNA"/>
</dbReference>
<comment type="subcellular location">
    <subcellularLocation>
        <location evidence="1 6">Nucleus</location>
    </subcellularLocation>
</comment>
<dbReference type="PANTHER" id="PTHR22536:SF1">
    <property type="entry name" value="MEDIATOR OF RNA POLYMERASE II TRANSCRIPTION SUBUNIT 19"/>
    <property type="match status" value="1"/>
</dbReference>
<keyword evidence="6" id="KW-0010">Activator</keyword>
<keyword evidence="3 6" id="KW-0805">Transcription regulation</keyword>
<sequence>MSQMSGINATAMPSPLASFRPDTTGTLKTTIMLGKNPSVLPSGPFYLIRADAIEESEISGSLNLLEYYDLESTYQKMALAKRPKEELSSFLPHLPGFLDTPASEDKSSLRDLWENPQRVRKDIEPLPPHLLNGFRLKPGPLPEKYRLMDINAMKKLHKKKRKKDEINGPDMDASPDAKKARKEKEGQEHRSKRKDKKRKRRDDHDGM</sequence>
<comment type="similarity">
    <text evidence="2 6">Belongs to the Mediator complex subunit 19 family.</text>
</comment>
<feature type="compositionally biased region" description="Basic and acidic residues" evidence="7">
    <location>
        <begin position="175"/>
        <end position="189"/>
    </location>
</feature>
<name>A0A1W0WVR7_HYPEX</name>
<dbReference type="GO" id="GO:0003712">
    <property type="term" value="F:transcription coregulator activity"/>
    <property type="evidence" value="ECO:0007669"/>
    <property type="project" value="InterPro"/>
</dbReference>
<keyword evidence="4 6" id="KW-0804">Transcription</keyword>
<protein>
    <recommendedName>
        <fullName evidence="6">Mediator of RNA polymerase II transcription subunit 19</fullName>
    </recommendedName>
    <alternativeName>
        <fullName evidence="6">Mediator complex subunit 19</fullName>
    </alternativeName>
</protein>
<dbReference type="PANTHER" id="PTHR22536">
    <property type="entry name" value="LUNG CANCER METASTASIS-RELATED LCMR1 PROTEIN"/>
    <property type="match status" value="1"/>
</dbReference>
<evidence type="ECO:0000313" key="8">
    <source>
        <dbReference type="EMBL" id="OQV19309.1"/>
    </source>
</evidence>
<accession>A0A1W0WVR7</accession>
<dbReference type="OrthoDB" id="10044050at2759"/>
<dbReference type="Pfam" id="PF10278">
    <property type="entry name" value="Med19"/>
    <property type="match status" value="1"/>
</dbReference>
<dbReference type="GO" id="GO:0016592">
    <property type="term" value="C:mediator complex"/>
    <property type="evidence" value="ECO:0007669"/>
    <property type="project" value="InterPro"/>
</dbReference>
<gene>
    <name evidence="6" type="primary">MED19</name>
    <name evidence="8" type="ORF">BV898_06727</name>
</gene>
<keyword evidence="9" id="KW-1185">Reference proteome</keyword>
<evidence type="ECO:0000256" key="5">
    <source>
        <dbReference type="ARBA" id="ARBA00023242"/>
    </source>
</evidence>
<comment type="caution">
    <text evidence="8">The sequence shown here is derived from an EMBL/GenBank/DDBJ whole genome shotgun (WGS) entry which is preliminary data.</text>
</comment>
<proteinExistence type="inferred from homology"/>